<gene>
    <name evidence="2" type="ORF">GTHE00462_LOCUS24296</name>
</gene>
<dbReference type="Pfam" id="PF19114">
    <property type="entry name" value="EsV_1_7_cys"/>
    <property type="match status" value="6"/>
</dbReference>
<evidence type="ECO:0000313" key="2">
    <source>
        <dbReference type="EMBL" id="CAE2316084.1"/>
    </source>
</evidence>
<feature type="chain" id="PRO_5030707782" description="EsV-1-7" evidence="1">
    <location>
        <begin position="30"/>
        <end position="403"/>
    </location>
</feature>
<dbReference type="AlphaFoldDB" id="A0A7S4L5X4"/>
<evidence type="ECO:0008006" key="3">
    <source>
        <dbReference type="Google" id="ProtNLM"/>
    </source>
</evidence>
<reference evidence="2" key="1">
    <citation type="submission" date="2021-01" db="EMBL/GenBank/DDBJ databases">
        <authorList>
            <person name="Corre E."/>
            <person name="Pelletier E."/>
            <person name="Niang G."/>
            <person name="Scheremetjew M."/>
            <person name="Finn R."/>
            <person name="Kale V."/>
            <person name="Holt S."/>
            <person name="Cochrane G."/>
            <person name="Meng A."/>
            <person name="Brown T."/>
            <person name="Cohen L."/>
        </authorList>
    </citation>
    <scope>NUCLEOTIDE SEQUENCE</scope>
    <source>
        <strain evidence="2">CCMP 2712</strain>
    </source>
</reference>
<dbReference type="SMART" id="SM01425">
    <property type="entry name" value="EsV_1_7"/>
    <property type="match status" value="5"/>
</dbReference>
<keyword evidence="1" id="KW-0732">Signal</keyword>
<protein>
    <recommendedName>
        <fullName evidence="3">EsV-1-7</fullName>
    </recommendedName>
</protein>
<accession>A0A7S4L5X4</accession>
<feature type="signal peptide" evidence="1">
    <location>
        <begin position="1"/>
        <end position="29"/>
    </location>
</feature>
<name>A0A7S4L5X4_GUITH</name>
<evidence type="ECO:0000256" key="1">
    <source>
        <dbReference type="SAM" id="SignalP"/>
    </source>
</evidence>
<dbReference type="InterPro" id="IPR043822">
    <property type="entry name" value="EsV_1_7_cys"/>
</dbReference>
<dbReference type="EMBL" id="HBKN01031278">
    <property type="protein sequence ID" value="CAE2316084.1"/>
    <property type="molecule type" value="Transcribed_RNA"/>
</dbReference>
<organism evidence="2">
    <name type="scientific">Guillardia theta</name>
    <name type="common">Cryptophyte</name>
    <name type="synonym">Cryptomonas phi</name>
    <dbReference type="NCBI Taxonomy" id="55529"/>
    <lineage>
        <taxon>Eukaryota</taxon>
        <taxon>Cryptophyceae</taxon>
        <taxon>Pyrenomonadales</taxon>
        <taxon>Geminigeraceae</taxon>
        <taxon>Guillardia</taxon>
    </lineage>
</organism>
<sequence>MACSFTGQDFMSAMCRQVFLVLNVGLVLSSNPPSFSKRARVCEWHSCMKRPSYGPEGGPAVACSSHRLEHYVDVINVRCSYAGSCSKRAYFGGEDCGWRPTFCGSHRRASDVNVVVRASNHTQREIRSCNCSQRQQLCEWTGLDGHSCWRSARYAHTGGRPERCSIHREEGMVPFPPTCTRTGCKRKAIFATNEGSTPTACSLHRKAGDIDLVRLTCVVQGCNLSASFGKCKFHPLHCSLHRDYHERDLRHGCCSHTGCFRSPTYGSLFERPQRCACHRTKEDLSMAQHKSILSSWVETFNLPNTPMKRRCGTKHDQVPCEEAQKASGSENELHKPRGLSKLIARYPNVAPETLRSMLCVWPSMYQQAEASPLVVSSKSLGHRPMKIEIRRNYTSSYFSTSSS</sequence>
<proteinExistence type="predicted"/>